<reference evidence="1 2" key="1">
    <citation type="submission" date="2016-08" db="EMBL/GenBank/DDBJ databases">
        <title>A Parts List for Fungal Cellulosomes Revealed by Comparative Genomics.</title>
        <authorList>
            <consortium name="DOE Joint Genome Institute"/>
            <person name="Haitjema C.H."/>
            <person name="Gilmore S.P."/>
            <person name="Henske J.K."/>
            <person name="Solomon K.V."/>
            <person name="De Groot R."/>
            <person name="Kuo A."/>
            <person name="Mondo S.J."/>
            <person name="Salamov A.A."/>
            <person name="Labutti K."/>
            <person name="Zhao Z."/>
            <person name="Chiniquy J."/>
            <person name="Barry K."/>
            <person name="Brewer H.M."/>
            <person name="Purvine S.O."/>
            <person name="Wright A.T."/>
            <person name="Boxma B."/>
            <person name="Van Alen T."/>
            <person name="Hackstein J.H."/>
            <person name="Baker S.E."/>
            <person name="Grigoriev I.V."/>
            <person name="O'Malley M.A."/>
        </authorList>
    </citation>
    <scope>NUCLEOTIDE SEQUENCE [LARGE SCALE GENOMIC DNA]</scope>
    <source>
        <strain evidence="1 2">G1</strain>
    </source>
</reference>
<dbReference type="Proteomes" id="UP000193920">
    <property type="component" value="Unassembled WGS sequence"/>
</dbReference>
<keyword evidence="2" id="KW-1185">Reference proteome</keyword>
<sequence length="227" mass="27432">MCITEYTVLYAIIYDTIYKTSNQPKRKKERKKERKVYLTIKQLKNMMYLYAMLLLVYRECKEPLFQFIEEFHINDNGSIDERNKRISKFKKDTVPVFVSGFQKKRKNYKNSLYTVCRNVPVQFEEGYPNDPNKKRSSGSLKNHDFLYLAEVNDTYFKTFYETLMLYRSELENKKDISWKEQEHKRFPCNFSKRTAIFSEIFKFPRRKLKILKMKKTSQEVNESSGPN</sequence>
<organism evidence="1 2">
    <name type="scientific">Neocallimastix californiae</name>
    <dbReference type="NCBI Taxonomy" id="1754190"/>
    <lineage>
        <taxon>Eukaryota</taxon>
        <taxon>Fungi</taxon>
        <taxon>Fungi incertae sedis</taxon>
        <taxon>Chytridiomycota</taxon>
        <taxon>Chytridiomycota incertae sedis</taxon>
        <taxon>Neocallimastigomycetes</taxon>
        <taxon>Neocallimastigales</taxon>
        <taxon>Neocallimastigaceae</taxon>
        <taxon>Neocallimastix</taxon>
    </lineage>
</organism>
<accession>A0A1Y2A9X7</accession>
<dbReference type="AlphaFoldDB" id="A0A1Y2A9X7"/>
<dbReference type="EMBL" id="MCOG01000312">
    <property type="protein sequence ID" value="ORY19363.1"/>
    <property type="molecule type" value="Genomic_DNA"/>
</dbReference>
<comment type="caution">
    <text evidence="1">The sequence shown here is derived from an EMBL/GenBank/DDBJ whole genome shotgun (WGS) entry which is preliminary data.</text>
</comment>
<evidence type="ECO:0000313" key="2">
    <source>
        <dbReference type="Proteomes" id="UP000193920"/>
    </source>
</evidence>
<evidence type="ECO:0000313" key="1">
    <source>
        <dbReference type="EMBL" id="ORY19363.1"/>
    </source>
</evidence>
<proteinExistence type="predicted"/>
<protein>
    <submittedName>
        <fullName evidence="1">Uncharacterized protein</fullName>
    </submittedName>
</protein>
<name>A0A1Y2A9X7_9FUNG</name>
<gene>
    <name evidence="1" type="ORF">LY90DRAFT_517280</name>
</gene>